<evidence type="ECO:0000256" key="3">
    <source>
        <dbReference type="ARBA" id="ARBA00022741"/>
    </source>
</evidence>
<dbReference type="PROSITE" id="PS50893">
    <property type="entry name" value="ABC_TRANSPORTER_2"/>
    <property type="match status" value="1"/>
</dbReference>
<evidence type="ECO:0000259" key="9">
    <source>
        <dbReference type="PROSITE" id="PS50929"/>
    </source>
</evidence>
<dbReference type="SUPFAM" id="SSF52540">
    <property type="entry name" value="P-loop containing nucleoside triphosphate hydrolases"/>
    <property type="match status" value="1"/>
</dbReference>
<dbReference type="SUPFAM" id="SSF90123">
    <property type="entry name" value="ABC transporter transmembrane region"/>
    <property type="match status" value="1"/>
</dbReference>
<evidence type="ECO:0000256" key="5">
    <source>
        <dbReference type="ARBA" id="ARBA00022989"/>
    </source>
</evidence>
<dbReference type="AlphaFoldDB" id="A0A6I4RGY4"/>
<gene>
    <name evidence="10" type="ORF">GGG87_01635</name>
    <name evidence="11" type="ORF">GGH11_01635</name>
</gene>
<dbReference type="RefSeq" id="WP_154607738.1">
    <property type="nucleotide sequence ID" value="NZ_CP072115.1"/>
</dbReference>
<dbReference type="Gene3D" id="3.40.50.300">
    <property type="entry name" value="P-loop containing nucleotide triphosphate hydrolases"/>
    <property type="match status" value="1"/>
</dbReference>
<dbReference type="InterPro" id="IPR027417">
    <property type="entry name" value="P-loop_NTPase"/>
</dbReference>
<feature type="transmembrane region" description="Helical" evidence="7">
    <location>
        <begin position="226"/>
        <end position="246"/>
    </location>
</feature>
<feature type="domain" description="ABC transmembrane type-1" evidence="9">
    <location>
        <begin position="8"/>
        <end position="287"/>
    </location>
</feature>
<keyword evidence="5 7" id="KW-1133">Transmembrane helix</keyword>
<feature type="transmembrane region" description="Helical" evidence="7">
    <location>
        <begin position="115"/>
        <end position="138"/>
    </location>
</feature>
<keyword evidence="6 7" id="KW-0472">Membrane</keyword>
<evidence type="ECO:0000313" key="12">
    <source>
        <dbReference type="Proteomes" id="UP000435060"/>
    </source>
</evidence>
<keyword evidence="2 7" id="KW-0812">Transmembrane</keyword>
<reference evidence="11 13" key="1">
    <citation type="submission" date="2019-10" db="EMBL/GenBank/DDBJ databases">
        <title>Streptococcis sp, isolated from the respiratory tract of Marmot.</title>
        <authorList>
            <person name="Zhang G."/>
        </authorList>
    </citation>
    <scope>NUCLEOTIDE SEQUENCE [LARGE SCALE GENOMIC DNA]</scope>
    <source>
        <strain evidence="13">zg-70</strain>
        <strain evidence="11">Zg-70</strain>
    </source>
</reference>
<dbReference type="InterPro" id="IPR039421">
    <property type="entry name" value="Type_1_exporter"/>
</dbReference>
<dbReference type="PANTHER" id="PTHR43394">
    <property type="entry name" value="ATP-DEPENDENT PERMEASE MDL1, MITOCHONDRIAL"/>
    <property type="match status" value="1"/>
</dbReference>
<proteinExistence type="predicted"/>
<dbReference type="InterPro" id="IPR011527">
    <property type="entry name" value="ABC1_TM_dom"/>
</dbReference>
<dbReference type="GO" id="GO:0005524">
    <property type="term" value="F:ATP binding"/>
    <property type="evidence" value="ECO:0007669"/>
    <property type="project" value="UniProtKB-KW"/>
</dbReference>
<dbReference type="EMBL" id="WUBJ01000002">
    <property type="protein sequence ID" value="MWV55693.1"/>
    <property type="molecule type" value="Genomic_DNA"/>
</dbReference>
<feature type="transmembrane region" description="Helical" evidence="7">
    <location>
        <begin position="258"/>
        <end position="282"/>
    </location>
</feature>
<dbReference type="InterPro" id="IPR036640">
    <property type="entry name" value="ABC1_TM_sf"/>
</dbReference>
<dbReference type="CDD" id="cd07346">
    <property type="entry name" value="ABC_6TM_exporters"/>
    <property type="match status" value="1"/>
</dbReference>
<dbReference type="Proteomes" id="UP000435060">
    <property type="component" value="Unassembled WGS sequence"/>
</dbReference>
<dbReference type="GO" id="GO:0015421">
    <property type="term" value="F:ABC-type oligopeptide transporter activity"/>
    <property type="evidence" value="ECO:0007669"/>
    <property type="project" value="TreeGrafter"/>
</dbReference>
<dbReference type="EMBL" id="WLCG01000002">
    <property type="protein sequence ID" value="MTB63712.1"/>
    <property type="molecule type" value="Genomic_DNA"/>
</dbReference>
<protein>
    <submittedName>
        <fullName evidence="11">ATP-binding cassette domain-containing protein</fullName>
    </submittedName>
</protein>
<dbReference type="Proteomes" id="UP000435423">
    <property type="component" value="Unassembled WGS sequence"/>
</dbReference>
<evidence type="ECO:0000256" key="6">
    <source>
        <dbReference type="ARBA" id="ARBA00023136"/>
    </source>
</evidence>
<dbReference type="InterPro" id="IPR017871">
    <property type="entry name" value="ABC_transporter-like_CS"/>
</dbReference>
<evidence type="ECO:0000313" key="10">
    <source>
        <dbReference type="EMBL" id="MTB63712.1"/>
    </source>
</evidence>
<evidence type="ECO:0000313" key="11">
    <source>
        <dbReference type="EMBL" id="MWV55693.1"/>
    </source>
</evidence>
<keyword evidence="12" id="KW-1185">Reference proteome</keyword>
<evidence type="ECO:0000256" key="2">
    <source>
        <dbReference type="ARBA" id="ARBA00022692"/>
    </source>
</evidence>
<name>A0A6I4RGY4_9STRE</name>
<evidence type="ECO:0000256" key="4">
    <source>
        <dbReference type="ARBA" id="ARBA00022840"/>
    </source>
</evidence>
<dbReference type="GO" id="GO:0016887">
    <property type="term" value="F:ATP hydrolysis activity"/>
    <property type="evidence" value="ECO:0007669"/>
    <property type="project" value="InterPro"/>
</dbReference>
<evidence type="ECO:0000313" key="13">
    <source>
        <dbReference type="Proteomes" id="UP000435423"/>
    </source>
</evidence>
<dbReference type="PROSITE" id="PS00211">
    <property type="entry name" value="ABC_TRANSPORTER_1"/>
    <property type="match status" value="1"/>
</dbReference>
<evidence type="ECO:0000259" key="8">
    <source>
        <dbReference type="PROSITE" id="PS50893"/>
    </source>
</evidence>
<dbReference type="PANTHER" id="PTHR43394:SF1">
    <property type="entry name" value="ATP-BINDING CASSETTE SUB-FAMILY B MEMBER 10, MITOCHONDRIAL"/>
    <property type="match status" value="1"/>
</dbReference>
<dbReference type="GO" id="GO:0005886">
    <property type="term" value="C:plasma membrane"/>
    <property type="evidence" value="ECO:0007669"/>
    <property type="project" value="UniProtKB-SubCell"/>
</dbReference>
<comment type="caution">
    <text evidence="11">The sequence shown here is derived from an EMBL/GenBank/DDBJ whole genome shotgun (WGS) entry which is preliminary data.</text>
</comment>
<dbReference type="Pfam" id="PF00005">
    <property type="entry name" value="ABC_tran"/>
    <property type="match status" value="1"/>
</dbReference>
<dbReference type="InterPro" id="IPR003439">
    <property type="entry name" value="ABC_transporter-like_ATP-bd"/>
</dbReference>
<keyword evidence="4 11" id="KW-0067">ATP-binding</keyword>
<reference evidence="10 12" key="2">
    <citation type="submission" date="2019-11" db="EMBL/GenBank/DDBJ databases">
        <title>Streptococcis sp. isolated from the respiratory tract of Marmot.</title>
        <authorList>
            <person name="Zhang G."/>
        </authorList>
    </citation>
    <scope>NUCLEOTIDE SEQUENCE [LARGE SCALE GENOMIC DNA]</scope>
    <source>
        <strain evidence="10">Zg-86</strain>
        <strain evidence="12">zg-86</strain>
    </source>
</reference>
<comment type="subcellular location">
    <subcellularLocation>
        <location evidence="1">Cell membrane</location>
        <topology evidence="1">Multi-pass membrane protein</topology>
    </subcellularLocation>
</comment>
<dbReference type="SMART" id="SM00382">
    <property type="entry name" value="AAA"/>
    <property type="match status" value="1"/>
</dbReference>
<dbReference type="PROSITE" id="PS50929">
    <property type="entry name" value="ABC_TM1F"/>
    <property type="match status" value="1"/>
</dbReference>
<sequence>MKKSYVMITLLAITIVATTNVYFSYQTSHIIDSLTQGHFSSFYQNIGLMFFAFVCLLVAELIRQICNQRFLNQVSYRIHQNVIGRLLTKEGLLKRSEASQYLSNVTNDIEMVKDLYYDTFFSLYQGIVSFVIASLALVSLDKKIAAVILLVSLLPVVIPYIFKGIRSHIQENLSREKARYQTDLNDLLSSLVIVKNIGLYREFSETMTNQYRRINQEENRQATWKAIVNVLSAVPFYLTFVLILYLGGRAVFAGQLSLGSLVAIYTISLELSMPILLVAGAVSDMTSVGSIRKNLMEFSMLPVVPRSPKLFDFRDIELRSVVYQIEDKRIFSNLTLKFEAGKKYLIQGESGVGKSILAYLVTQNTEEQVRGIYINGIETAQLSYQTVQSYMSFLPQKVSLFHTSIWHNLTLDRPVSEASVLEWLERFGLSDRFPSRVAMEHEIVDADSSLSGGQQQRLALIRSLLLEKAVLILDETLSGLDDATFSTVERALLEQENITLLHISHRTYHAQDYDQQIIL</sequence>
<accession>A0A6I4RGY4</accession>
<evidence type="ECO:0000256" key="1">
    <source>
        <dbReference type="ARBA" id="ARBA00004651"/>
    </source>
</evidence>
<dbReference type="Gene3D" id="1.20.1560.10">
    <property type="entry name" value="ABC transporter type 1, transmembrane domain"/>
    <property type="match status" value="1"/>
</dbReference>
<evidence type="ECO:0000256" key="7">
    <source>
        <dbReference type="SAM" id="Phobius"/>
    </source>
</evidence>
<feature type="transmembrane region" description="Helical" evidence="7">
    <location>
        <begin position="43"/>
        <end position="62"/>
    </location>
</feature>
<feature type="transmembrane region" description="Helical" evidence="7">
    <location>
        <begin position="5"/>
        <end position="23"/>
    </location>
</feature>
<keyword evidence="3" id="KW-0547">Nucleotide-binding</keyword>
<organism evidence="11 13">
    <name type="scientific">Streptococcus zhangguiae</name>
    <dbReference type="NCBI Taxonomy" id="2664091"/>
    <lineage>
        <taxon>Bacteria</taxon>
        <taxon>Bacillati</taxon>
        <taxon>Bacillota</taxon>
        <taxon>Bacilli</taxon>
        <taxon>Lactobacillales</taxon>
        <taxon>Streptococcaceae</taxon>
        <taxon>Streptococcus</taxon>
    </lineage>
</organism>
<dbReference type="InterPro" id="IPR003593">
    <property type="entry name" value="AAA+_ATPase"/>
</dbReference>
<feature type="transmembrane region" description="Helical" evidence="7">
    <location>
        <begin position="144"/>
        <end position="162"/>
    </location>
</feature>
<feature type="domain" description="ABC transporter" evidence="8">
    <location>
        <begin position="316"/>
        <end position="519"/>
    </location>
</feature>
<dbReference type="Pfam" id="PF00664">
    <property type="entry name" value="ABC_membrane"/>
    <property type="match status" value="1"/>
</dbReference>